<dbReference type="Pfam" id="PF10292">
    <property type="entry name" value="7TM_GPCR_Srab"/>
    <property type="match status" value="1"/>
</dbReference>
<evidence type="ECO:0000313" key="8">
    <source>
        <dbReference type="Proteomes" id="UP000659654"/>
    </source>
</evidence>
<dbReference type="EMBL" id="CAJFDI010000006">
    <property type="protein sequence ID" value="CAD5233871.1"/>
    <property type="molecule type" value="Genomic_DNA"/>
</dbReference>
<proteinExistence type="predicted"/>
<feature type="transmembrane region" description="Helical" evidence="5">
    <location>
        <begin position="6"/>
        <end position="29"/>
    </location>
</feature>
<reference evidence="6" key="2">
    <citation type="submission" date="2020-09" db="EMBL/GenBank/DDBJ databases">
        <authorList>
            <person name="Kikuchi T."/>
        </authorList>
    </citation>
    <scope>NUCLEOTIDE SEQUENCE</scope>
    <source>
        <strain evidence="6">Ka4C1</strain>
    </source>
</reference>
<comment type="subcellular location">
    <subcellularLocation>
        <location evidence="1">Membrane</location>
        <topology evidence="1">Multi-pass membrane protein</topology>
    </subcellularLocation>
</comment>
<evidence type="ECO:0000256" key="2">
    <source>
        <dbReference type="ARBA" id="ARBA00022692"/>
    </source>
</evidence>
<dbReference type="Proteomes" id="UP000095284">
    <property type="component" value="Unplaced"/>
</dbReference>
<evidence type="ECO:0000256" key="4">
    <source>
        <dbReference type="ARBA" id="ARBA00023136"/>
    </source>
</evidence>
<gene>
    <name evidence="6" type="ORF">BXYJ_LOCUS13962</name>
</gene>
<dbReference type="PANTHER" id="PTHR46561:SF11">
    <property type="entry name" value="SERPENTINE RECEPTOR CLASS ALPHA_BETA-14"/>
    <property type="match status" value="1"/>
</dbReference>
<feature type="transmembrane region" description="Helical" evidence="5">
    <location>
        <begin position="233"/>
        <end position="254"/>
    </location>
</feature>
<dbReference type="Proteomes" id="UP000582659">
    <property type="component" value="Unassembled WGS sequence"/>
</dbReference>
<dbReference type="WBParaSite" id="BXY_1374300.1">
    <property type="protein sequence ID" value="BXY_1374300.1"/>
    <property type="gene ID" value="BXY_1374300"/>
</dbReference>
<evidence type="ECO:0000256" key="3">
    <source>
        <dbReference type="ARBA" id="ARBA00022989"/>
    </source>
</evidence>
<feature type="transmembrane region" description="Helical" evidence="5">
    <location>
        <begin position="269"/>
        <end position="291"/>
    </location>
</feature>
<keyword evidence="2 5" id="KW-0812">Transmembrane</keyword>
<reference evidence="9" key="1">
    <citation type="submission" date="2016-11" db="UniProtKB">
        <authorList>
            <consortium name="WormBaseParasite"/>
        </authorList>
    </citation>
    <scope>IDENTIFICATION</scope>
</reference>
<sequence>MVDAETVVHTFTVITQVLMLYVLFLSFYFNRKLNQTSLIHPNLKIILRNIGIIFPIINIARFISYGWAIIMDKELLPPIQANVICLLPRFVEEVGLGCCATLISQITIERTIATLKRKTYERHGVKLGWMITGQTFMSAVLFSIAPIVYDIFIGGAFDLRKKYIGCRLDQFHVFMYLMIFVCAFGCSVMSFVTLTLVYLYCKRQLVQMREMKLSTRYQYTENIESIKALLPSMLFYVITASFGVYVTIVVYLRYWKDEEMRAHRMVVEAYIQILHVVAQLYAIATMSYFLLSFRPLRAEVYHDLHSLCPKMVIEPEDAEKRADAVRKTENVDYFTLLSKTWQ</sequence>
<feature type="transmembrane region" description="Helical" evidence="5">
    <location>
        <begin position="173"/>
        <end position="201"/>
    </location>
</feature>
<feature type="transmembrane region" description="Helical" evidence="5">
    <location>
        <begin position="129"/>
        <end position="153"/>
    </location>
</feature>
<keyword evidence="4 5" id="KW-0472">Membrane</keyword>
<dbReference type="Proteomes" id="UP000659654">
    <property type="component" value="Unassembled WGS sequence"/>
</dbReference>
<keyword evidence="8" id="KW-1185">Reference proteome</keyword>
<evidence type="ECO:0000313" key="6">
    <source>
        <dbReference type="EMBL" id="CAD5233871.1"/>
    </source>
</evidence>
<feature type="transmembrane region" description="Helical" evidence="5">
    <location>
        <begin position="90"/>
        <end position="108"/>
    </location>
</feature>
<evidence type="ECO:0000313" key="7">
    <source>
        <dbReference type="Proteomes" id="UP000095284"/>
    </source>
</evidence>
<accession>A0A1I7SL11</accession>
<evidence type="ECO:0000256" key="1">
    <source>
        <dbReference type="ARBA" id="ARBA00004141"/>
    </source>
</evidence>
<dbReference type="InterPro" id="IPR019408">
    <property type="entry name" value="7TM_GPCR_serpentine_rcpt_Srab"/>
</dbReference>
<dbReference type="GO" id="GO:0016020">
    <property type="term" value="C:membrane"/>
    <property type="evidence" value="ECO:0007669"/>
    <property type="project" value="UniProtKB-SubCell"/>
</dbReference>
<dbReference type="AlphaFoldDB" id="A0A1I7SL11"/>
<name>A0A1I7SL11_BURXY</name>
<dbReference type="InterPro" id="IPR053286">
    <property type="entry name" value="Nematode_rcpt-like_srab"/>
</dbReference>
<dbReference type="OrthoDB" id="5827352at2759"/>
<evidence type="ECO:0000313" key="9">
    <source>
        <dbReference type="WBParaSite" id="BXY_1374300.1"/>
    </source>
</evidence>
<feature type="transmembrane region" description="Helical" evidence="5">
    <location>
        <begin position="50"/>
        <end position="70"/>
    </location>
</feature>
<evidence type="ECO:0000256" key="5">
    <source>
        <dbReference type="SAM" id="Phobius"/>
    </source>
</evidence>
<organism evidence="7 9">
    <name type="scientific">Bursaphelenchus xylophilus</name>
    <name type="common">Pinewood nematode worm</name>
    <name type="synonym">Aphelenchoides xylophilus</name>
    <dbReference type="NCBI Taxonomy" id="6326"/>
    <lineage>
        <taxon>Eukaryota</taxon>
        <taxon>Metazoa</taxon>
        <taxon>Ecdysozoa</taxon>
        <taxon>Nematoda</taxon>
        <taxon>Chromadorea</taxon>
        <taxon>Rhabditida</taxon>
        <taxon>Tylenchina</taxon>
        <taxon>Tylenchomorpha</taxon>
        <taxon>Aphelenchoidea</taxon>
        <taxon>Aphelenchoididae</taxon>
        <taxon>Bursaphelenchus</taxon>
    </lineage>
</organism>
<dbReference type="EMBL" id="CAJFCV020000006">
    <property type="protein sequence ID" value="CAG9129329.1"/>
    <property type="molecule type" value="Genomic_DNA"/>
</dbReference>
<dbReference type="PANTHER" id="PTHR46561">
    <property type="entry name" value="SERPENTINE RECEPTOR, CLASS AB (CLASS A-LIKE)-RELATED"/>
    <property type="match status" value="1"/>
</dbReference>
<protein>
    <submittedName>
        <fullName evidence="6">(pine wood nematode) hypothetical protein</fullName>
    </submittedName>
</protein>
<keyword evidence="3 5" id="KW-1133">Transmembrane helix</keyword>